<dbReference type="GO" id="GO:0061630">
    <property type="term" value="F:ubiquitin protein ligase activity"/>
    <property type="evidence" value="ECO:0007669"/>
    <property type="project" value="TreeGrafter"/>
</dbReference>
<dbReference type="GO" id="GO:0005634">
    <property type="term" value="C:nucleus"/>
    <property type="evidence" value="ECO:0007669"/>
    <property type="project" value="TreeGrafter"/>
</dbReference>
<comment type="caution">
    <text evidence="6">The sequence shown here is derived from an EMBL/GenBank/DDBJ whole genome shotgun (WGS) entry which is preliminary data.</text>
</comment>
<keyword evidence="3" id="KW-0862">Zinc</keyword>
<dbReference type="PANTHER" id="PTHR45931:SF16">
    <property type="entry name" value="RING_U-BOX SUPERFAMILY PROTEIN"/>
    <property type="match status" value="1"/>
</dbReference>
<sequence>MEAKRQEMKLALIGMGFEESKVDNVLMLTDDFEDAVTYLTEGINANQIALSIKNNIISQLKEMGFSSDIANMAAERYKIIREAAEFATNASMWDLQGDRPQYNLRPIIPPPLPAPLPNTKQRIVDQLREFGFDNAKAQEISNKFNNYEEAIEYATSTIHLNQAPQPPQIEPEPNPQEYEDPENELDIRDISINLYRSGIPAEEAFARILQWLGNEYVEDHQIVEVPHPFPSRTIARRDFYGQNPQAQSIYISPESINIEGRKIRGTSREEIIDILGELYPPKGASEEAKSKISEILYRNSMSQKECVICQEDFKHNDRLFQLPCSHIYHKKCITKWLAMSEACPVDNLKIE</sequence>
<protein>
    <recommendedName>
        <fullName evidence="5">RING-type domain-containing protein</fullName>
    </recommendedName>
</protein>
<accession>A0AAU9JWX8</accession>
<reference evidence="6" key="1">
    <citation type="submission" date="2021-09" db="EMBL/GenBank/DDBJ databases">
        <authorList>
            <consortium name="AG Swart"/>
            <person name="Singh M."/>
            <person name="Singh A."/>
            <person name="Seah K."/>
            <person name="Emmerich C."/>
        </authorList>
    </citation>
    <scope>NUCLEOTIDE SEQUENCE</scope>
    <source>
        <strain evidence="6">ATCC30299</strain>
    </source>
</reference>
<dbReference type="PANTHER" id="PTHR45931">
    <property type="entry name" value="SI:CH211-59O9.10"/>
    <property type="match status" value="1"/>
</dbReference>
<evidence type="ECO:0000313" key="7">
    <source>
        <dbReference type="Proteomes" id="UP001162131"/>
    </source>
</evidence>
<feature type="domain" description="RING-type" evidence="5">
    <location>
        <begin position="306"/>
        <end position="347"/>
    </location>
</feature>
<dbReference type="InterPro" id="IPR001841">
    <property type="entry name" value="Znf_RING"/>
</dbReference>
<evidence type="ECO:0000256" key="1">
    <source>
        <dbReference type="ARBA" id="ARBA00022723"/>
    </source>
</evidence>
<dbReference type="InterPro" id="IPR051834">
    <property type="entry name" value="RING_finger_E3_ligase"/>
</dbReference>
<dbReference type="CDD" id="cd16454">
    <property type="entry name" value="RING-H2_PA-TM-RING"/>
    <property type="match status" value="1"/>
</dbReference>
<keyword evidence="7" id="KW-1185">Reference proteome</keyword>
<evidence type="ECO:0000256" key="2">
    <source>
        <dbReference type="ARBA" id="ARBA00022771"/>
    </source>
</evidence>
<proteinExistence type="predicted"/>
<dbReference type="Pfam" id="PF13639">
    <property type="entry name" value="zf-RING_2"/>
    <property type="match status" value="1"/>
</dbReference>
<keyword evidence="2 4" id="KW-0863">Zinc-finger</keyword>
<gene>
    <name evidence="6" type="ORF">BSTOLATCC_MIC51087</name>
</gene>
<dbReference type="GO" id="GO:0006511">
    <property type="term" value="P:ubiquitin-dependent protein catabolic process"/>
    <property type="evidence" value="ECO:0007669"/>
    <property type="project" value="TreeGrafter"/>
</dbReference>
<dbReference type="InterPro" id="IPR013083">
    <property type="entry name" value="Znf_RING/FYVE/PHD"/>
</dbReference>
<evidence type="ECO:0000256" key="4">
    <source>
        <dbReference type="PROSITE-ProRule" id="PRU00175"/>
    </source>
</evidence>
<keyword evidence="1" id="KW-0479">Metal-binding</keyword>
<dbReference type="Proteomes" id="UP001162131">
    <property type="component" value="Unassembled WGS sequence"/>
</dbReference>
<name>A0AAU9JWX8_9CILI</name>
<dbReference type="PROSITE" id="PS50089">
    <property type="entry name" value="ZF_RING_2"/>
    <property type="match status" value="1"/>
</dbReference>
<dbReference type="SUPFAM" id="SSF57850">
    <property type="entry name" value="RING/U-box"/>
    <property type="match status" value="1"/>
</dbReference>
<dbReference type="EMBL" id="CAJZBQ010000051">
    <property type="protein sequence ID" value="CAG9330499.1"/>
    <property type="molecule type" value="Genomic_DNA"/>
</dbReference>
<dbReference type="SMART" id="SM00184">
    <property type="entry name" value="RING"/>
    <property type="match status" value="1"/>
</dbReference>
<dbReference type="Gene3D" id="3.30.40.10">
    <property type="entry name" value="Zinc/RING finger domain, C3HC4 (zinc finger)"/>
    <property type="match status" value="1"/>
</dbReference>
<dbReference type="GO" id="GO:0008270">
    <property type="term" value="F:zinc ion binding"/>
    <property type="evidence" value="ECO:0007669"/>
    <property type="project" value="UniProtKB-KW"/>
</dbReference>
<dbReference type="AlphaFoldDB" id="A0AAU9JWX8"/>
<evidence type="ECO:0000259" key="5">
    <source>
        <dbReference type="PROSITE" id="PS50089"/>
    </source>
</evidence>
<evidence type="ECO:0000313" key="6">
    <source>
        <dbReference type="EMBL" id="CAG9330499.1"/>
    </source>
</evidence>
<organism evidence="6 7">
    <name type="scientific">Blepharisma stoltei</name>
    <dbReference type="NCBI Taxonomy" id="1481888"/>
    <lineage>
        <taxon>Eukaryota</taxon>
        <taxon>Sar</taxon>
        <taxon>Alveolata</taxon>
        <taxon>Ciliophora</taxon>
        <taxon>Postciliodesmatophora</taxon>
        <taxon>Heterotrichea</taxon>
        <taxon>Heterotrichida</taxon>
        <taxon>Blepharismidae</taxon>
        <taxon>Blepharisma</taxon>
    </lineage>
</organism>
<evidence type="ECO:0000256" key="3">
    <source>
        <dbReference type="ARBA" id="ARBA00022833"/>
    </source>
</evidence>